<keyword evidence="5" id="KW-1185">Reference proteome</keyword>
<dbReference type="InterPro" id="IPR009057">
    <property type="entry name" value="Homeodomain-like_sf"/>
</dbReference>
<organism evidence="4 5">
    <name type="scientific">Hoyosella subflava (strain DSM 45089 / JCM 17490 / NBRC 109087 / DQS3-9A1)</name>
    <name type="common">Amycolicicoccus subflavus</name>
    <dbReference type="NCBI Taxonomy" id="443218"/>
    <lineage>
        <taxon>Bacteria</taxon>
        <taxon>Bacillati</taxon>
        <taxon>Actinomycetota</taxon>
        <taxon>Actinomycetes</taxon>
        <taxon>Mycobacteriales</taxon>
        <taxon>Hoyosellaceae</taxon>
        <taxon>Hoyosella</taxon>
    </lineage>
</organism>
<evidence type="ECO:0000256" key="2">
    <source>
        <dbReference type="PROSITE-ProRule" id="PRU00335"/>
    </source>
</evidence>
<dbReference type="PRINTS" id="PR00455">
    <property type="entry name" value="HTHTETR"/>
</dbReference>
<evidence type="ECO:0000313" key="4">
    <source>
        <dbReference type="EMBL" id="AEF42857.1"/>
    </source>
</evidence>
<dbReference type="InterPro" id="IPR036271">
    <property type="entry name" value="Tet_transcr_reg_TetR-rel_C_sf"/>
</dbReference>
<feature type="DNA-binding region" description="H-T-H motif" evidence="2">
    <location>
        <begin position="29"/>
        <end position="48"/>
    </location>
</feature>
<dbReference type="STRING" id="443218.AS9A_4424"/>
<dbReference type="InterPro" id="IPR041467">
    <property type="entry name" value="Sco4008_C"/>
</dbReference>
<keyword evidence="1 2" id="KW-0238">DNA-binding</keyword>
<dbReference type="RefSeq" id="WP_013809205.1">
    <property type="nucleotide sequence ID" value="NC_015564.1"/>
</dbReference>
<dbReference type="SUPFAM" id="SSF48498">
    <property type="entry name" value="Tetracyclin repressor-like, C-terminal domain"/>
    <property type="match status" value="1"/>
</dbReference>
<sequence length="200" mass="22269">MRAAGEATRERILVAATEEFAEFGFAGARINRIAKTARASKDRLYTYFENKEDLYTAVTARWVAETVGEAALTADDLPGYVGRLYDSFLSHPHNLQLQTWIELESPEILFREGPFRAAREVKLAEIRRGQRAGLIDSSWKATDLLIMLTDIPRTLAASVLVAERNAPAGLTHSVRADRRIAAIEATRRLIAFQNPSAQVV</sequence>
<dbReference type="SUPFAM" id="SSF46689">
    <property type="entry name" value="Homeodomain-like"/>
    <property type="match status" value="1"/>
</dbReference>
<feature type="domain" description="HTH tetR-type" evidence="3">
    <location>
        <begin position="6"/>
        <end position="66"/>
    </location>
</feature>
<evidence type="ECO:0000313" key="5">
    <source>
        <dbReference type="Proteomes" id="UP000009235"/>
    </source>
</evidence>
<dbReference type="PANTHER" id="PTHR30328">
    <property type="entry name" value="TRANSCRIPTIONAL REPRESSOR"/>
    <property type="match status" value="1"/>
</dbReference>
<dbReference type="eggNOG" id="COG1309">
    <property type="taxonomic scope" value="Bacteria"/>
</dbReference>
<dbReference type="GO" id="GO:0006355">
    <property type="term" value="P:regulation of DNA-templated transcription"/>
    <property type="evidence" value="ECO:0007669"/>
    <property type="project" value="UniProtKB-ARBA"/>
</dbReference>
<proteinExistence type="predicted"/>
<dbReference type="OrthoDB" id="4726108at2"/>
<reference evidence="4 5" key="1">
    <citation type="journal article" date="2011" name="J. Bacteriol.">
        <title>Complete genome sequence of Amycolicicoccus subflavus DQS3-9A1T, an actinomycete isolated from crude oil-polluted soil.</title>
        <authorList>
            <person name="Cai M."/>
            <person name="Chen W.M."/>
            <person name="Nie Y."/>
            <person name="Chi C.Q."/>
            <person name="Wang Y.N."/>
            <person name="Tang Y.Q."/>
            <person name="Li G.Y."/>
            <person name="Wu X.L."/>
        </authorList>
    </citation>
    <scope>NUCLEOTIDE SEQUENCE [LARGE SCALE GENOMIC DNA]</scope>
    <source>
        <strain evidence="5">DSM 45089 / DQS3-9A1</strain>
    </source>
</reference>
<dbReference type="Gene3D" id="1.10.357.10">
    <property type="entry name" value="Tetracycline Repressor, domain 2"/>
    <property type="match status" value="1"/>
</dbReference>
<evidence type="ECO:0000259" key="3">
    <source>
        <dbReference type="PROSITE" id="PS50977"/>
    </source>
</evidence>
<dbReference type="InterPro" id="IPR001647">
    <property type="entry name" value="HTH_TetR"/>
</dbReference>
<dbReference type="Proteomes" id="UP000009235">
    <property type="component" value="Chromosome"/>
</dbReference>
<dbReference type="PROSITE" id="PS50977">
    <property type="entry name" value="HTH_TETR_2"/>
    <property type="match status" value="1"/>
</dbReference>
<gene>
    <name evidence="4" type="ordered locus">AS9A_4424</name>
</gene>
<evidence type="ECO:0000256" key="1">
    <source>
        <dbReference type="ARBA" id="ARBA00023125"/>
    </source>
</evidence>
<dbReference type="KEGG" id="asd:AS9A_4424"/>
<dbReference type="HOGENOM" id="CLU_069356_1_2_11"/>
<dbReference type="EMBL" id="CP002786">
    <property type="protein sequence ID" value="AEF42857.1"/>
    <property type="molecule type" value="Genomic_DNA"/>
</dbReference>
<dbReference type="PANTHER" id="PTHR30328:SF54">
    <property type="entry name" value="HTH-TYPE TRANSCRIPTIONAL REPRESSOR SCO4008"/>
    <property type="match status" value="1"/>
</dbReference>
<dbReference type="InterPro" id="IPR050109">
    <property type="entry name" value="HTH-type_TetR-like_transc_reg"/>
</dbReference>
<accession>F6EMW5</accession>
<name>F6EMW5_HOYSD</name>
<dbReference type="GO" id="GO:0003677">
    <property type="term" value="F:DNA binding"/>
    <property type="evidence" value="ECO:0007669"/>
    <property type="project" value="UniProtKB-UniRule"/>
</dbReference>
<dbReference type="AlphaFoldDB" id="F6EMW5"/>
<dbReference type="Pfam" id="PF00440">
    <property type="entry name" value="TetR_N"/>
    <property type="match status" value="1"/>
</dbReference>
<dbReference type="Pfam" id="PF17926">
    <property type="entry name" value="TetR_C_21"/>
    <property type="match status" value="1"/>
</dbReference>
<protein>
    <submittedName>
        <fullName evidence="4">Putative transcriptional regulator, TetR family protein</fullName>
    </submittedName>
</protein>